<keyword evidence="1" id="KW-1133">Transmembrane helix</keyword>
<comment type="caution">
    <text evidence="3">The sequence shown here is derived from an EMBL/GenBank/DDBJ whole genome shotgun (WGS) entry which is preliminary data.</text>
</comment>
<dbReference type="AlphaFoldDB" id="A0A811LDG2"/>
<keyword evidence="1" id="KW-0472">Membrane</keyword>
<dbReference type="OrthoDB" id="5791658at2759"/>
<dbReference type="Proteomes" id="UP000783686">
    <property type="component" value="Unassembled WGS sequence"/>
</dbReference>
<protein>
    <submittedName>
        <fullName evidence="3">Uncharacterized protein</fullName>
    </submittedName>
</protein>
<dbReference type="Proteomes" id="UP000614601">
    <property type="component" value="Unassembled WGS sequence"/>
</dbReference>
<name>A0A811LDG2_9BILA</name>
<feature type="chain" id="PRO_5036408511" evidence="2">
    <location>
        <begin position="16"/>
        <end position="274"/>
    </location>
</feature>
<evidence type="ECO:0000313" key="4">
    <source>
        <dbReference type="Proteomes" id="UP000614601"/>
    </source>
</evidence>
<evidence type="ECO:0000256" key="1">
    <source>
        <dbReference type="SAM" id="Phobius"/>
    </source>
</evidence>
<feature type="signal peptide" evidence="2">
    <location>
        <begin position="1"/>
        <end position="15"/>
    </location>
</feature>
<evidence type="ECO:0000313" key="3">
    <source>
        <dbReference type="EMBL" id="CAD5225600.1"/>
    </source>
</evidence>
<keyword evidence="2" id="KW-0732">Signal</keyword>
<proteinExistence type="predicted"/>
<dbReference type="EMBL" id="CAJFDH010000005">
    <property type="protein sequence ID" value="CAD5225600.1"/>
    <property type="molecule type" value="Genomic_DNA"/>
</dbReference>
<keyword evidence="4" id="KW-1185">Reference proteome</keyword>
<feature type="transmembrane region" description="Helical" evidence="1">
    <location>
        <begin position="238"/>
        <end position="258"/>
    </location>
</feature>
<organism evidence="3 4">
    <name type="scientific">Bursaphelenchus okinawaensis</name>
    <dbReference type="NCBI Taxonomy" id="465554"/>
    <lineage>
        <taxon>Eukaryota</taxon>
        <taxon>Metazoa</taxon>
        <taxon>Ecdysozoa</taxon>
        <taxon>Nematoda</taxon>
        <taxon>Chromadorea</taxon>
        <taxon>Rhabditida</taxon>
        <taxon>Tylenchina</taxon>
        <taxon>Tylenchomorpha</taxon>
        <taxon>Aphelenchoidea</taxon>
        <taxon>Aphelenchoididae</taxon>
        <taxon>Bursaphelenchus</taxon>
    </lineage>
</organism>
<dbReference type="EMBL" id="CAJFCW020000005">
    <property type="protein sequence ID" value="CAG9121116.1"/>
    <property type="molecule type" value="Genomic_DNA"/>
</dbReference>
<gene>
    <name evidence="3" type="ORF">BOKJ2_LOCUS11659</name>
</gene>
<accession>A0A811LDG2</accession>
<keyword evidence="1" id="KW-0812">Transmembrane</keyword>
<evidence type="ECO:0000256" key="2">
    <source>
        <dbReference type="SAM" id="SignalP"/>
    </source>
</evidence>
<sequence>MLPCIFVLLFVNSLAVPSCELKECERWIITIVPMFTESFSQINVLHSLTNILLEDCEWYLGYVHVFFLDKYGRLRPLVDPSNFDTIDENFADYKFTENETASAYIKGTLIAIQKMPPAEEGNGRYIFAVTDFEQTKAKHQAEMMGLIDNELISKGILFRTFSIDIESTNLDPSSIFTIDTRTNAQGSNILSLQLRETQSVVNQVRPCKPLTVQQKLAGLTYEKRFHLRYMILHNPNEFYIGMIFFGLAMILAIGALLYKKCILDRRIEYKNMKR</sequence>
<reference evidence="3" key="1">
    <citation type="submission" date="2020-09" db="EMBL/GenBank/DDBJ databases">
        <authorList>
            <person name="Kikuchi T."/>
        </authorList>
    </citation>
    <scope>NUCLEOTIDE SEQUENCE</scope>
    <source>
        <strain evidence="3">SH1</strain>
    </source>
</reference>